<organism evidence="3 4">
    <name type="scientific">Ectothiorhodospira mobilis</name>
    <dbReference type="NCBI Taxonomy" id="195064"/>
    <lineage>
        <taxon>Bacteria</taxon>
        <taxon>Pseudomonadati</taxon>
        <taxon>Pseudomonadota</taxon>
        <taxon>Gammaproteobacteria</taxon>
        <taxon>Chromatiales</taxon>
        <taxon>Ectothiorhodospiraceae</taxon>
        <taxon>Ectothiorhodospira</taxon>
    </lineage>
</organism>
<gene>
    <name evidence="3" type="ORF">SAMN05421721_12120</name>
</gene>
<dbReference type="InterPro" id="IPR013217">
    <property type="entry name" value="Methyltransf_12"/>
</dbReference>
<dbReference type="RefSeq" id="WP_090487393.1">
    <property type="nucleotide sequence ID" value="NZ_FOUO01000021.1"/>
</dbReference>
<dbReference type="SMART" id="SM00530">
    <property type="entry name" value="HTH_XRE"/>
    <property type="match status" value="1"/>
</dbReference>
<accession>A0A1I4SS47</accession>
<dbReference type="InterPro" id="IPR050807">
    <property type="entry name" value="TransReg_Diox_bact_type"/>
</dbReference>
<dbReference type="CDD" id="cd02440">
    <property type="entry name" value="AdoMet_MTases"/>
    <property type="match status" value="1"/>
</dbReference>
<evidence type="ECO:0000313" key="3">
    <source>
        <dbReference type="EMBL" id="SFM67326.1"/>
    </source>
</evidence>
<dbReference type="SUPFAM" id="SSF47413">
    <property type="entry name" value="lambda repressor-like DNA-binding domains"/>
    <property type="match status" value="1"/>
</dbReference>
<keyword evidence="4" id="KW-1185">Reference proteome</keyword>
<dbReference type="InterPro" id="IPR010982">
    <property type="entry name" value="Lambda_DNA-bd_dom_sf"/>
</dbReference>
<reference evidence="3 4" key="1">
    <citation type="submission" date="2016-10" db="EMBL/GenBank/DDBJ databases">
        <authorList>
            <person name="de Groot N.N."/>
        </authorList>
    </citation>
    <scope>NUCLEOTIDE SEQUENCE [LARGE SCALE GENOMIC DNA]</scope>
    <source>
        <strain evidence="3 4">DSM 4180</strain>
    </source>
</reference>
<dbReference type="Pfam" id="PF01381">
    <property type="entry name" value="HTH_3"/>
    <property type="match status" value="1"/>
</dbReference>
<name>A0A1I4SS47_ECTMO</name>
<dbReference type="EMBL" id="FOUO01000021">
    <property type="protein sequence ID" value="SFM67326.1"/>
    <property type="molecule type" value="Genomic_DNA"/>
</dbReference>
<dbReference type="STRING" id="195064.SAMN05421721_12120"/>
<dbReference type="CDD" id="cd00093">
    <property type="entry name" value="HTH_XRE"/>
    <property type="match status" value="1"/>
</dbReference>
<dbReference type="PANTHER" id="PTHR46797:SF1">
    <property type="entry name" value="METHYLPHOSPHONATE SYNTHASE"/>
    <property type="match status" value="1"/>
</dbReference>
<dbReference type="Gene3D" id="3.40.50.150">
    <property type="entry name" value="Vaccinia Virus protein VP39"/>
    <property type="match status" value="1"/>
</dbReference>
<dbReference type="Pfam" id="PF08242">
    <property type="entry name" value="Methyltransf_12"/>
    <property type="match status" value="1"/>
</dbReference>
<evidence type="ECO:0000256" key="1">
    <source>
        <dbReference type="ARBA" id="ARBA00023125"/>
    </source>
</evidence>
<dbReference type="Proteomes" id="UP000199556">
    <property type="component" value="Unassembled WGS sequence"/>
</dbReference>
<dbReference type="CDD" id="cd02209">
    <property type="entry name" value="cupin_XRE_C"/>
    <property type="match status" value="1"/>
</dbReference>
<dbReference type="GO" id="GO:0003677">
    <property type="term" value="F:DNA binding"/>
    <property type="evidence" value="ECO:0007669"/>
    <property type="project" value="UniProtKB-KW"/>
</dbReference>
<dbReference type="Gene3D" id="1.10.260.40">
    <property type="entry name" value="lambda repressor-like DNA-binding domains"/>
    <property type="match status" value="1"/>
</dbReference>
<dbReference type="GO" id="GO:0005829">
    <property type="term" value="C:cytosol"/>
    <property type="evidence" value="ECO:0007669"/>
    <property type="project" value="TreeGrafter"/>
</dbReference>
<dbReference type="InterPro" id="IPR001387">
    <property type="entry name" value="Cro/C1-type_HTH"/>
</dbReference>
<evidence type="ECO:0000259" key="2">
    <source>
        <dbReference type="PROSITE" id="PS50943"/>
    </source>
</evidence>
<evidence type="ECO:0000313" key="4">
    <source>
        <dbReference type="Proteomes" id="UP000199556"/>
    </source>
</evidence>
<dbReference type="InterPro" id="IPR014710">
    <property type="entry name" value="RmlC-like_jellyroll"/>
</dbReference>
<dbReference type="Gene3D" id="2.60.120.10">
    <property type="entry name" value="Jelly Rolls"/>
    <property type="match status" value="1"/>
</dbReference>
<dbReference type="InterPro" id="IPR029063">
    <property type="entry name" value="SAM-dependent_MTases_sf"/>
</dbReference>
<proteinExistence type="predicted"/>
<dbReference type="InterPro" id="IPR011051">
    <property type="entry name" value="RmlC_Cupin_sf"/>
</dbReference>
<dbReference type="GO" id="GO:0003700">
    <property type="term" value="F:DNA-binding transcription factor activity"/>
    <property type="evidence" value="ECO:0007669"/>
    <property type="project" value="TreeGrafter"/>
</dbReference>
<dbReference type="OrthoDB" id="9792093at2"/>
<sequence>MVEANRNRARCIGQNVAAIRQRRGLTLEGLAELSSVSRASISALENGADNPRVQTLWNLADALGVDFGTLIGDSRDECVLDEDGASVRLIDRQTSPKIVEAYLLEFPAGATRNARPHVAGVQEHVVVLSGELLTGPTEGPSLLASGQSVSFTADVPHIYSAGRMRTRAIVTVVYPRLDHGARSDQELNWPRTQADWGEVYSLMDRAAIEVQNGVGIDTKRFHLPAQMPHDKGVSELRSKVANLPPSPTVRRFVLTEGNPGVLSLYRAPQMTRLPAAVGSLQGTLADRCRKLAGLATARSGACDLERIQHVVLETSSLMESALAAEVLTRHGRPTVPLGVGTMEQCPGSDGVGAQRLFEARIDVDAYEAFELVHPAYARQMLTLAGHLPGTEGLRILEVGTGPGLPLAMLRELRPDLQALAVDPSEVAFRHLTRRFARDPAVEIRKTSITEMDPVDPGFEVAVSVGASHHMDTSAFLAAIRDHMRDDGRLLVADEMICAFSDREQRQAALIRHHLWYILDTLVEVPKEAHKGDIQIAERLAQALPEALGMAYSQRGDAAMRRIRDLYEEVMEIDRPRQPSHPLAVFSRFHLLELQALFAGFDYEVEQKTHAARFKALARANGFEISYHHRIYATDGDGLEDAGTHLLVLEAV</sequence>
<dbReference type="SUPFAM" id="SSF53335">
    <property type="entry name" value="S-adenosyl-L-methionine-dependent methyltransferases"/>
    <property type="match status" value="1"/>
</dbReference>
<dbReference type="SUPFAM" id="SSF51182">
    <property type="entry name" value="RmlC-like cupins"/>
    <property type="match status" value="1"/>
</dbReference>
<dbReference type="PROSITE" id="PS50943">
    <property type="entry name" value="HTH_CROC1"/>
    <property type="match status" value="1"/>
</dbReference>
<keyword evidence="1" id="KW-0238">DNA-binding</keyword>
<protein>
    <submittedName>
        <fullName evidence="3">Transcriptional regulator, contains XRE-family HTH domain</fullName>
    </submittedName>
</protein>
<feature type="domain" description="HTH cro/C1-type" evidence="2">
    <location>
        <begin position="16"/>
        <end position="70"/>
    </location>
</feature>
<dbReference type="AlphaFoldDB" id="A0A1I4SS47"/>
<dbReference type="PANTHER" id="PTHR46797">
    <property type="entry name" value="HTH-TYPE TRANSCRIPTIONAL REGULATOR"/>
    <property type="match status" value="1"/>
</dbReference>